<gene>
    <name evidence="1" type="ORF">Clacol_005442</name>
</gene>
<reference evidence="1" key="1">
    <citation type="submission" date="2021-10" db="EMBL/GenBank/DDBJ databases">
        <title>De novo Genome Assembly of Clathrus columnatus (Basidiomycota, Fungi) Using Illumina and Nanopore Sequence Data.</title>
        <authorList>
            <person name="Ogiso-Tanaka E."/>
            <person name="Itagaki H."/>
            <person name="Hosoya T."/>
            <person name="Hosaka K."/>
        </authorList>
    </citation>
    <scope>NUCLEOTIDE SEQUENCE</scope>
    <source>
        <strain evidence="1">MO-923</strain>
    </source>
</reference>
<keyword evidence="2" id="KW-1185">Reference proteome</keyword>
<protein>
    <submittedName>
        <fullName evidence="1">Uncharacterized protein</fullName>
    </submittedName>
</protein>
<dbReference type="AlphaFoldDB" id="A0AAV5AE85"/>
<dbReference type="Proteomes" id="UP001050691">
    <property type="component" value="Unassembled WGS sequence"/>
</dbReference>
<comment type="caution">
    <text evidence="1">The sequence shown here is derived from an EMBL/GenBank/DDBJ whole genome shotgun (WGS) entry which is preliminary data.</text>
</comment>
<organism evidence="1 2">
    <name type="scientific">Clathrus columnatus</name>
    <dbReference type="NCBI Taxonomy" id="1419009"/>
    <lineage>
        <taxon>Eukaryota</taxon>
        <taxon>Fungi</taxon>
        <taxon>Dikarya</taxon>
        <taxon>Basidiomycota</taxon>
        <taxon>Agaricomycotina</taxon>
        <taxon>Agaricomycetes</taxon>
        <taxon>Phallomycetidae</taxon>
        <taxon>Phallales</taxon>
        <taxon>Clathraceae</taxon>
        <taxon>Clathrus</taxon>
    </lineage>
</organism>
<proteinExistence type="predicted"/>
<accession>A0AAV5AE85</accession>
<evidence type="ECO:0000313" key="1">
    <source>
        <dbReference type="EMBL" id="GJJ11210.1"/>
    </source>
</evidence>
<sequence length="322" mass="36831">MLYSTLSTDLKVRISSSCKLDVTKGFYLTFTIEWLGKIELPNETRNILPEQLKSVEPTDIFLHNTLGNQGDREDTWVSFLSHFETLKSLAEKFPEDSYTPTLQVQNYIAWARNILSMIPDDIIAQSKYSKTIDELSQHLKEICECITGANEVTQRLLVALFALIQQTIECAYFVRELGRIKTTSTVWKGVNIAEKAKDFHENLNHITDAITYSFTWKTSFVTLLMRPRILKGDAKSLYRFLIDRILLDEMPYAQNSGYLPEKGCLPGTRQELITEFFDWVKDDVPKRVFLLLGQAGSGKSAVAHTIASVFDEQERLGSFFPF</sequence>
<dbReference type="EMBL" id="BPWL01000006">
    <property type="protein sequence ID" value="GJJ11210.1"/>
    <property type="molecule type" value="Genomic_DNA"/>
</dbReference>
<name>A0AAV5AE85_9AGAM</name>
<evidence type="ECO:0000313" key="2">
    <source>
        <dbReference type="Proteomes" id="UP001050691"/>
    </source>
</evidence>